<evidence type="ECO:0000313" key="2">
    <source>
        <dbReference type="EMBL" id="JAS81738.1"/>
    </source>
</evidence>
<gene>
    <name evidence="2" type="ORF">g.32387</name>
</gene>
<reference evidence="2" key="1">
    <citation type="submission" date="2015-11" db="EMBL/GenBank/DDBJ databases">
        <title>De novo transcriptome assembly of four potential Pierce s Disease insect vectors from Arizona vineyards.</title>
        <authorList>
            <person name="Tassone E.E."/>
        </authorList>
    </citation>
    <scope>NUCLEOTIDE SEQUENCE</scope>
</reference>
<dbReference type="AlphaFoldDB" id="A0A1B6I467"/>
<accession>A0A1B6I467</accession>
<dbReference type="EMBL" id="GECU01025968">
    <property type="protein sequence ID" value="JAS81738.1"/>
    <property type="molecule type" value="Transcribed_RNA"/>
</dbReference>
<evidence type="ECO:0000256" key="1">
    <source>
        <dbReference type="SAM" id="MobiDB-lite"/>
    </source>
</evidence>
<feature type="region of interest" description="Disordered" evidence="1">
    <location>
        <begin position="52"/>
        <end position="74"/>
    </location>
</feature>
<protein>
    <recommendedName>
        <fullName evidence="3">FLYWCH-type domain-containing protein</fullName>
    </recommendedName>
</protein>
<sequence>MAMVSEVLGLKFKATVYHIGDGYFYYKNSTDRNKFYLRCAVSKLCPGRGNMPRQPEARLASSLVTSRPHNHPPQPNWLDVNTLRTSILRRCETTSTPYRQIQREESERVDIDVAAELPYHALSKAMQRARRAANGPVPSTLQEYGEALAQNPRNERTRTPTDVESCYDLSYAPSY</sequence>
<organism evidence="2">
    <name type="scientific">Homalodisca liturata</name>
    <dbReference type="NCBI Taxonomy" id="320908"/>
    <lineage>
        <taxon>Eukaryota</taxon>
        <taxon>Metazoa</taxon>
        <taxon>Ecdysozoa</taxon>
        <taxon>Arthropoda</taxon>
        <taxon>Hexapoda</taxon>
        <taxon>Insecta</taxon>
        <taxon>Pterygota</taxon>
        <taxon>Neoptera</taxon>
        <taxon>Paraneoptera</taxon>
        <taxon>Hemiptera</taxon>
        <taxon>Auchenorrhyncha</taxon>
        <taxon>Membracoidea</taxon>
        <taxon>Cicadellidae</taxon>
        <taxon>Cicadellinae</taxon>
        <taxon>Proconiini</taxon>
        <taxon>Homalodisca</taxon>
    </lineage>
</organism>
<name>A0A1B6I467_9HEMI</name>
<proteinExistence type="predicted"/>
<feature type="non-terminal residue" evidence="2">
    <location>
        <position position="175"/>
    </location>
</feature>
<dbReference type="Gene3D" id="2.20.25.240">
    <property type="match status" value="1"/>
</dbReference>
<evidence type="ECO:0008006" key="3">
    <source>
        <dbReference type="Google" id="ProtNLM"/>
    </source>
</evidence>